<organism evidence="2 3">
    <name type="scientific">Bifidobacterium longum subsp. infantis</name>
    <dbReference type="NCBI Taxonomy" id="1682"/>
    <lineage>
        <taxon>Bacteria</taxon>
        <taxon>Bacillati</taxon>
        <taxon>Actinomycetota</taxon>
        <taxon>Actinomycetes</taxon>
        <taxon>Bifidobacteriales</taxon>
        <taxon>Bifidobacteriaceae</taxon>
        <taxon>Bifidobacterium</taxon>
    </lineage>
</organism>
<evidence type="ECO:0000313" key="2">
    <source>
        <dbReference type="EMBL" id="VWQ36678.1"/>
    </source>
</evidence>
<dbReference type="GO" id="GO:0006310">
    <property type="term" value="P:DNA recombination"/>
    <property type="evidence" value="ECO:0007669"/>
    <property type="project" value="InterPro"/>
</dbReference>
<dbReference type="NCBIfam" id="TIGR01913">
    <property type="entry name" value="bet_lambda"/>
    <property type="match status" value="1"/>
</dbReference>
<dbReference type="RefSeq" id="WP_174773056.1">
    <property type="nucleotide sequence ID" value="NZ_CABWKH010000023.1"/>
</dbReference>
<gene>
    <name evidence="2" type="ORF">BIFLH23_01569</name>
</gene>
<accession>A0A8U0LGR3</accession>
<evidence type="ECO:0000256" key="1">
    <source>
        <dbReference type="SAM" id="MobiDB-lite"/>
    </source>
</evidence>
<dbReference type="InterPro" id="IPR010183">
    <property type="entry name" value="Phage_lambda_Bet"/>
</dbReference>
<dbReference type="AlphaFoldDB" id="A0A8U0LGR3"/>
<reference evidence="2 3" key="1">
    <citation type="submission" date="2019-10" db="EMBL/GenBank/DDBJ databases">
        <authorList>
            <consortium name="Melissa Lawson"/>
            <person name="O'neill I."/>
        </authorList>
    </citation>
    <scope>NUCLEOTIDE SEQUENCE [LARGE SCALE GENOMIC DNA]</scope>
    <source>
        <strain evidence="2">LH_23</strain>
    </source>
</reference>
<feature type="region of interest" description="Disordered" evidence="1">
    <location>
        <begin position="296"/>
        <end position="318"/>
    </location>
</feature>
<proteinExistence type="predicted"/>
<dbReference type="InterPro" id="IPR018330">
    <property type="entry name" value="RecT_fam"/>
</dbReference>
<name>A0A8U0LGR3_BIFLI</name>
<sequence length="318" mass="35982">MVNDLTVTKEQEWWSDTQLAALQHMGVQDAPNADLAVFLHQCKRTGLDPFSRQVYMIGRKNKVKQWQNGQQVDVWETKWTIQTAIDGFRLIARRAADHNREKFAEPETLWCGEDGVWHDVWLGAGHPSAAKVVVERGDGVFTAVALFNEYCGTRYDKTLRKQVPNSMWASKPAVMLAKCAEALALRKAFPQDLSGLYTADEMDAVEEVQATVVEEPKEEKPEWPAPSEGVLMASETDLDKLHETKNQWLAVFASASERDFNNELRRIIGRQNVMPQNITLTECETAIQAFQAQILKQQQQSNGQPAEERKEVPSEQAN</sequence>
<dbReference type="Proteomes" id="UP000494246">
    <property type="component" value="Unassembled WGS sequence"/>
</dbReference>
<feature type="compositionally biased region" description="Basic and acidic residues" evidence="1">
    <location>
        <begin position="306"/>
        <end position="318"/>
    </location>
</feature>
<dbReference type="Pfam" id="PF03837">
    <property type="entry name" value="RecT"/>
    <property type="match status" value="1"/>
</dbReference>
<comment type="caution">
    <text evidence="2">The sequence shown here is derived from an EMBL/GenBank/DDBJ whole genome shotgun (WGS) entry which is preliminary data.</text>
</comment>
<protein>
    <submittedName>
        <fullName evidence="2">RecT family protein</fullName>
    </submittedName>
</protein>
<dbReference type="EMBL" id="CABWKH010000023">
    <property type="protein sequence ID" value="VWQ36678.1"/>
    <property type="molecule type" value="Genomic_DNA"/>
</dbReference>
<evidence type="ECO:0000313" key="3">
    <source>
        <dbReference type="Proteomes" id="UP000494246"/>
    </source>
</evidence>
<dbReference type="GO" id="GO:0003677">
    <property type="term" value="F:DNA binding"/>
    <property type="evidence" value="ECO:0007669"/>
    <property type="project" value="InterPro"/>
</dbReference>